<feature type="region of interest" description="Disordered" evidence="1">
    <location>
        <begin position="1"/>
        <end position="47"/>
    </location>
</feature>
<organism evidence="2 3">
    <name type="scientific">Elysia marginata</name>
    <dbReference type="NCBI Taxonomy" id="1093978"/>
    <lineage>
        <taxon>Eukaryota</taxon>
        <taxon>Metazoa</taxon>
        <taxon>Spiralia</taxon>
        <taxon>Lophotrochozoa</taxon>
        <taxon>Mollusca</taxon>
        <taxon>Gastropoda</taxon>
        <taxon>Heterobranchia</taxon>
        <taxon>Euthyneura</taxon>
        <taxon>Panpulmonata</taxon>
        <taxon>Sacoglossa</taxon>
        <taxon>Placobranchoidea</taxon>
        <taxon>Plakobranchidae</taxon>
        <taxon>Elysia</taxon>
    </lineage>
</organism>
<keyword evidence="3" id="KW-1185">Reference proteome</keyword>
<dbReference type="EMBL" id="BMAT01004166">
    <property type="protein sequence ID" value="GFR69678.1"/>
    <property type="molecule type" value="Genomic_DNA"/>
</dbReference>
<name>A0AAV4FAH8_9GAST</name>
<protein>
    <recommendedName>
        <fullName evidence="4">CTNNB1 binding N-teminal domain-containing protein</fullName>
    </recommendedName>
</protein>
<evidence type="ECO:0000313" key="2">
    <source>
        <dbReference type="EMBL" id="GFR69678.1"/>
    </source>
</evidence>
<feature type="compositionally biased region" description="Acidic residues" evidence="1">
    <location>
        <begin position="10"/>
        <end position="44"/>
    </location>
</feature>
<reference evidence="2 3" key="1">
    <citation type="journal article" date="2021" name="Elife">
        <title>Chloroplast acquisition without the gene transfer in kleptoplastic sea slugs, Plakobranchus ocellatus.</title>
        <authorList>
            <person name="Maeda T."/>
            <person name="Takahashi S."/>
            <person name="Yoshida T."/>
            <person name="Shimamura S."/>
            <person name="Takaki Y."/>
            <person name="Nagai Y."/>
            <person name="Toyoda A."/>
            <person name="Suzuki Y."/>
            <person name="Arimoto A."/>
            <person name="Ishii H."/>
            <person name="Satoh N."/>
            <person name="Nishiyama T."/>
            <person name="Hasebe M."/>
            <person name="Maruyama T."/>
            <person name="Minagawa J."/>
            <person name="Obokata J."/>
            <person name="Shigenobu S."/>
        </authorList>
    </citation>
    <scope>NUCLEOTIDE SEQUENCE [LARGE SCALE GENOMIC DNA]</scope>
</reference>
<evidence type="ECO:0008006" key="4">
    <source>
        <dbReference type="Google" id="ProtNLM"/>
    </source>
</evidence>
<feature type="region of interest" description="Disordered" evidence="1">
    <location>
        <begin position="64"/>
        <end position="149"/>
    </location>
</feature>
<dbReference type="AlphaFoldDB" id="A0AAV4FAH8"/>
<gene>
    <name evidence="2" type="ORF">ElyMa_002056100</name>
</gene>
<evidence type="ECO:0000256" key="1">
    <source>
        <dbReference type="SAM" id="MobiDB-lite"/>
    </source>
</evidence>
<sequence>MCMMMFDMNHDDDGDDHDDDGGGGGDNIEDNEGDNNSSDDDDDGGAILVRVNMKKMVHVLVNTNAGDKQGLQDQDASTPDNTATRWSSNSDNVHNNADNSSNPRGKGGGQNNNNKMSIDDIDPEVEATGSRVRGQPRVEIEESAQDGFSGAYPQLKKWALPGW</sequence>
<proteinExistence type="predicted"/>
<comment type="caution">
    <text evidence="2">The sequence shown here is derived from an EMBL/GenBank/DDBJ whole genome shotgun (WGS) entry which is preliminary data.</text>
</comment>
<accession>A0AAV4FAH8</accession>
<evidence type="ECO:0000313" key="3">
    <source>
        <dbReference type="Proteomes" id="UP000762676"/>
    </source>
</evidence>
<feature type="compositionally biased region" description="Polar residues" evidence="1">
    <location>
        <begin position="64"/>
        <end position="103"/>
    </location>
</feature>
<dbReference type="Proteomes" id="UP000762676">
    <property type="component" value="Unassembled WGS sequence"/>
</dbReference>